<dbReference type="Gene3D" id="1.10.1620.20">
    <property type="entry name" value="ATP synthase, F1 complex, epsilon subunit superfamily, mitochondrial"/>
    <property type="match status" value="1"/>
</dbReference>
<dbReference type="AlphaFoldDB" id="A0A177B5R0"/>
<dbReference type="SUPFAM" id="SSF48690">
    <property type="entry name" value="Epsilon subunit of mitochondrial F1F0-ATP synthase"/>
    <property type="match status" value="1"/>
</dbReference>
<organism evidence="2 3">
    <name type="scientific">Intoshia linei</name>
    <dbReference type="NCBI Taxonomy" id="1819745"/>
    <lineage>
        <taxon>Eukaryota</taxon>
        <taxon>Metazoa</taxon>
        <taxon>Spiralia</taxon>
        <taxon>Lophotrochozoa</taxon>
        <taxon>Mesozoa</taxon>
        <taxon>Orthonectida</taxon>
        <taxon>Rhopaluridae</taxon>
        <taxon>Intoshia</taxon>
    </lineage>
</organism>
<evidence type="ECO:0000313" key="3">
    <source>
        <dbReference type="Proteomes" id="UP000078046"/>
    </source>
</evidence>
<evidence type="ECO:0008006" key="4">
    <source>
        <dbReference type="Google" id="ProtNLM"/>
    </source>
</evidence>
<comment type="similarity">
    <text evidence="1">Belongs to the eukaryotic ATPase epsilon family.</text>
</comment>
<dbReference type="GO" id="GO:0046933">
    <property type="term" value="F:proton-transporting ATP synthase activity, rotational mechanism"/>
    <property type="evidence" value="ECO:0007669"/>
    <property type="project" value="InterPro"/>
</dbReference>
<keyword evidence="3" id="KW-1185">Reference proteome</keyword>
<dbReference type="InterPro" id="IPR036742">
    <property type="entry name" value="ATP_synth_F1_esu_sf_mt"/>
</dbReference>
<name>A0A177B5R0_9BILA</name>
<accession>A0A177B5R0</accession>
<sequence>MISYIQYSKACSEVLRKVLNKEMAAKAKKNTKSTVEAIKWEDGKAMK</sequence>
<evidence type="ECO:0000313" key="2">
    <source>
        <dbReference type="EMBL" id="OAF69609.1"/>
    </source>
</evidence>
<dbReference type="EMBL" id="LWCA01000255">
    <property type="protein sequence ID" value="OAF69609.1"/>
    <property type="molecule type" value="Genomic_DNA"/>
</dbReference>
<reference evidence="2 3" key="1">
    <citation type="submission" date="2016-04" db="EMBL/GenBank/DDBJ databases">
        <title>The genome of Intoshia linei affirms orthonectids as highly simplified spiralians.</title>
        <authorList>
            <person name="Mikhailov K.V."/>
            <person name="Slusarev G.S."/>
            <person name="Nikitin M.A."/>
            <person name="Logacheva M.D."/>
            <person name="Penin A."/>
            <person name="Aleoshin V."/>
            <person name="Panchin Y.V."/>
        </authorList>
    </citation>
    <scope>NUCLEOTIDE SEQUENCE [LARGE SCALE GENOMIC DNA]</scope>
    <source>
        <strain evidence="2">Intl2013</strain>
        <tissue evidence="2">Whole animal</tissue>
    </source>
</reference>
<comment type="caution">
    <text evidence="2">The sequence shown here is derived from an EMBL/GenBank/DDBJ whole genome shotgun (WGS) entry which is preliminary data.</text>
</comment>
<dbReference type="GO" id="GO:0005743">
    <property type="term" value="C:mitochondrial inner membrane"/>
    <property type="evidence" value="ECO:0007669"/>
    <property type="project" value="InterPro"/>
</dbReference>
<dbReference type="Proteomes" id="UP000078046">
    <property type="component" value="Unassembled WGS sequence"/>
</dbReference>
<evidence type="ECO:0000256" key="1">
    <source>
        <dbReference type="ARBA" id="ARBA00009502"/>
    </source>
</evidence>
<dbReference type="GO" id="GO:0045259">
    <property type="term" value="C:proton-transporting ATP synthase complex"/>
    <property type="evidence" value="ECO:0007669"/>
    <property type="project" value="InterPro"/>
</dbReference>
<gene>
    <name evidence="2" type="ORF">A3Q56_02627</name>
</gene>
<dbReference type="Pfam" id="PF04627">
    <property type="entry name" value="ATP-synt_Eps"/>
    <property type="match status" value="1"/>
</dbReference>
<protein>
    <recommendedName>
        <fullName evidence="4">ATP synthase subunit epsilon, mitochondrial</fullName>
    </recommendedName>
</protein>
<proteinExistence type="inferred from homology"/>
<dbReference type="InterPro" id="IPR006721">
    <property type="entry name" value="ATP_synth_F1_esu_mt"/>
</dbReference>